<dbReference type="EMBL" id="MIPT01000001">
    <property type="protein sequence ID" value="OHT19915.1"/>
    <property type="molecule type" value="Genomic_DNA"/>
</dbReference>
<accession>A0A1S1HCQ1</accession>
<reference evidence="2 3" key="1">
    <citation type="submission" date="2016-09" db="EMBL/GenBank/DDBJ databases">
        <title>Metabolic pathway, cell adaptation mechanisms and a novel monoxygenase revealed through proteogenomic-transcription analysis of a Sphingomonas haloaromaticamans strain degrading the fungicide ortho-phenylphenol.</title>
        <authorList>
            <person name="Perruchon C."/>
            <person name="Papadopoulou E.S."/>
            <person name="Rousidou C."/>
            <person name="Vasileiadis S."/>
            <person name="Tanou G."/>
            <person name="Amoutzias G."/>
            <person name="Molassiotis A."/>
            <person name="Karpouzas D.G."/>
        </authorList>
    </citation>
    <scope>NUCLEOTIDE SEQUENCE [LARGE SCALE GENOMIC DNA]</scope>
    <source>
        <strain evidence="2 3">P3</strain>
    </source>
</reference>
<gene>
    <name evidence="2" type="ORF">BHE75_01908</name>
</gene>
<feature type="region of interest" description="Disordered" evidence="1">
    <location>
        <begin position="1"/>
        <end position="24"/>
    </location>
</feature>
<organism evidence="2 3">
    <name type="scientific">Edaphosphingomonas haloaromaticamans</name>
    <dbReference type="NCBI Taxonomy" id="653954"/>
    <lineage>
        <taxon>Bacteria</taxon>
        <taxon>Pseudomonadati</taxon>
        <taxon>Pseudomonadota</taxon>
        <taxon>Alphaproteobacteria</taxon>
        <taxon>Sphingomonadales</taxon>
        <taxon>Rhizorhabdaceae</taxon>
        <taxon>Edaphosphingomonas</taxon>
    </lineage>
</organism>
<feature type="compositionally biased region" description="Low complexity" evidence="1">
    <location>
        <begin position="1"/>
        <end position="23"/>
    </location>
</feature>
<name>A0A1S1HCQ1_9SPHN</name>
<evidence type="ECO:0000313" key="3">
    <source>
        <dbReference type="Proteomes" id="UP000179467"/>
    </source>
</evidence>
<dbReference type="RefSeq" id="WP_254684407.1">
    <property type="nucleotide sequence ID" value="NZ_MIPT01000001.1"/>
</dbReference>
<sequence length="104" mass="10572">MSRKPTPVGGAAAPADTPAAEQDAAIEHQEAEAAAPADAPAAAIEQPQAVSTDRVELRVLLDHDGHAVNDVIWLDAEDAMTAVLAGWADDDPAAIAAARALTAE</sequence>
<evidence type="ECO:0000313" key="2">
    <source>
        <dbReference type="EMBL" id="OHT19915.1"/>
    </source>
</evidence>
<protein>
    <submittedName>
        <fullName evidence="2">Uncharacterized protein</fullName>
    </submittedName>
</protein>
<comment type="caution">
    <text evidence="2">The sequence shown here is derived from an EMBL/GenBank/DDBJ whole genome shotgun (WGS) entry which is preliminary data.</text>
</comment>
<dbReference type="AlphaFoldDB" id="A0A1S1HCQ1"/>
<dbReference type="Proteomes" id="UP000179467">
    <property type="component" value="Unassembled WGS sequence"/>
</dbReference>
<keyword evidence="3" id="KW-1185">Reference proteome</keyword>
<proteinExistence type="predicted"/>
<evidence type="ECO:0000256" key="1">
    <source>
        <dbReference type="SAM" id="MobiDB-lite"/>
    </source>
</evidence>